<dbReference type="GO" id="GO:0004673">
    <property type="term" value="F:protein histidine kinase activity"/>
    <property type="evidence" value="ECO:0007669"/>
    <property type="project" value="UniProtKB-EC"/>
</dbReference>
<dbReference type="Pfam" id="PF00512">
    <property type="entry name" value="HisKA"/>
    <property type="match status" value="1"/>
</dbReference>
<dbReference type="CDD" id="cd00082">
    <property type="entry name" value="HisKA"/>
    <property type="match status" value="1"/>
</dbReference>
<dbReference type="InterPro" id="IPR004358">
    <property type="entry name" value="Sig_transdc_His_kin-like_C"/>
</dbReference>
<evidence type="ECO:0000259" key="15">
    <source>
        <dbReference type="PROSITE" id="PS50109"/>
    </source>
</evidence>
<dbReference type="Gene3D" id="1.10.287.130">
    <property type="match status" value="1"/>
</dbReference>
<evidence type="ECO:0000256" key="14">
    <source>
        <dbReference type="SAM" id="Phobius"/>
    </source>
</evidence>
<dbReference type="InterPro" id="IPR005467">
    <property type="entry name" value="His_kinase_dom"/>
</dbReference>
<dbReference type="InterPro" id="IPR003661">
    <property type="entry name" value="HisK_dim/P_dom"/>
</dbReference>
<evidence type="ECO:0000256" key="11">
    <source>
        <dbReference type="ARBA" id="ARBA00022989"/>
    </source>
</evidence>
<feature type="transmembrane region" description="Helical" evidence="14">
    <location>
        <begin position="37"/>
        <end position="57"/>
    </location>
</feature>
<dbReference type="Pfam" id="PF02518">
    <property type="entry name" value="HATPase_c"/>
    <property type="match status" value="1"/>
</dbReference>
<evidence type="ECO:0000256" key="8">
    <source>
        <dbReference type="ARBA" id="ARBA00022741"/>
    </source>
</evidence>
<feature type="transmembrane region" description="Helical" evidence="14">
    <location>
        <begin position="166"/>
        <end position="184"/>
    </location>
</feature>
<name>A0ABR6CV36_9BACI</name>
<dbReference type="InterPro" id="IPR011620">
    <property type="entry name" value="Sig_transdc_His_kinase_LytS_TM"/>
</dbReference>
<dbReference type="Proteomes" id="UP000626697">
    <property type="component" value="Unassembled WGS sequence"/>
</dbReference>
<dbReference type="RefSeq" id="WP_182503565.1">
    <property type="nucleotide sequence ID" value="NZ_JACJHX010000014.1"/>
</dbReference>
<evidence type="ECO:0000313" key="16">
    <source>
        <dbReference type="EMBL" id="MBA9028470.1"/>
    </source>
</evidence>
<keyword evidence="13 14" id="KW-0472">Membrane</keyword>
<evidence type="ECO:0000256" key="6">
    <source>
        <dbReference type="ARBA" id="ARBA00022679"/>
    </source>
</evidence>
<keyword evidence="4" id="KW-1003">Cell membrane</keyword>
<comment type="caution">
    <text evidence="16">The sequence shown here is derived from an EMBL/GenBank/DDBJ whole genome shotgun (WGS) entry which is preliminary data.</text>
</comment>
<dbReference type="PANTHER" id="PTHR43065:SF46">
    <property type="entry name" value="C4-DICARBOXYLATE TRANSPORT SENSOR PROTEIN DCTB"/>
    <property type="match status" value="1"/>
</dbReference>
<keyword evidence="11 14" id="KW-1133">Transmembrane helix</keyword>
<proteinExistence type="predicted"/>
<feature type="transmembrane region" description="Helical" evidence="14">
    <location>
        <begin position="5"/>
        <end position="25"/>
    </location>
</feature>
<dbReference type="EC" id="2.7.13.3" evidence="3"/>
<keyword evidence="8" id="KW-0547">Nucleotide-binding</keyword>
<organism evidence="16 17">
    <name type="scientific">Peribacillus huizhouensis</name>
    <dbReference type="NCBI Taxonomy" id="1501239"/>
    <lineage>
        <taxon>Bacteria</taxon>
        <taxon>Bacillati</taxon>
        <taxon>Bacillota</taxon>
        <taxon>Bacilli</taxon>
        <taxon>Bacillales</taxon>
        <taxon>Bacillaceae</taxon>
        <taxon>Peribacillus</taxon>
    </lineage>
</organism>
<evidence type="ECO:0000256" key="2">
    <source>
        <dbReference type="ARBA" id="ARBA00004651"/>
    </source>
</evidence>
<keyword evidence="17" id="KW-1185">Reference proteome</keyword>
<evidence type="ECO:0000256" key="7">
    <source>
        <dbReference type="ARBA" id="ARBA00022692"/>
    </source>
</evidence>
<dbReference type="SMART" id="SM00388">
    <property type="entry name" value="HisKA"/>
    <property type="match status" value="1"/>
</dbReference>
<keyword evidence="6 16" id="KW-0808">Transferase</keyword>
<evidence type="ECO:0000313" key="17">
    <source>
        <dbReference type="Proteomes" id="UP000626697"/>
    </source>
</evidence>
<keyword evidence="10" id="KW-0067">ATP-binding</keyword>
<dbReference type="PRINTS" id="PR00344">
    <property type="entry name" value="BCTRLSENSOR"/>
</dbReference>
<feature type="domain" description="Histidine kinase" evidence="15">
    <location>
        <begin position="209"/>
        <end position="416"/>
    </location>
</feature>
<keyword evidence="7 14" id="KW-0812">Transmembrane</keyword>
<evidence type="ECO:0000256" key="3">
    <source>
        <dbReference type="ARBA" id="ARBA00012438"/>
    </source>
</evidence>
<feature type="transmembrane region" description="Helical" evidence="14">
    <location>
        <begin position="132"/>
        <end position="154"/>
    </location>
</feature>
<dbReference type="InterPro" id="IPR036890">
    <property type="entry name" value="HATPase_C_sf"/>
</dbReference>
<dbReference type="SUPFAM" id="SSF47384">
    <property type="entry name" value="Homodimeric domain of signal transducing histidine kinase"/>
    <property type="match status" value="1"/>
</dbReference>
<dbReference type="PANTHER" id="PTHR43065">
    <property type="entry name" value="SENSOR HISTIDINE KINASE"/>
    <property type="match status" value="1"/>
</dbReference>
<dbReference type="PROSITE" id="PS50109">
    <property type="entry name" value="HIS_KIN"/>
    <property type="match status" value="1"/>
</dbReference>
<evidence type="ECO:0000256" key="1">
    <source>
        <dbReference type="ARBA" id="ARBA00000085"/>
    </source>
</evidence>
<dbReference type="Gene3D" id="3.30.565.10">
    <property type="entry name" value="Histidine kinase-like ATPase, C-terminal domain"/>
    <property type="match status" value="1"/>
</dbReference>
<dbReference type="EMBL" id="JACJHX010000014">
    <property type="protein sequence ID" value="MBA9028470.1"/>
    <property type="molecule type" value="Genomic_DNA"/>
</dbReference>
<feature type="transmembrane region" description="Helical" evidence="14">
    <location>
        <begin position="100"/>
        <end position="120"/>
    </location>
</feature>
<keyword evidence="9 16" id="KW-0418">Kinase</keyword>
<protein>
    <recommendedName>
        <fullName evidence="3">histidine kinase</fullName>
        <ecNumber evidence="3">2.7.13.3</ecNumber>
    </recommendedName>
</protein>
<comment type="catalytic activity">
    <reaction evidence="1">
        <text>ATP + protein L-histidine = ADP + protein N-phospho-L-histidine.</text>
        <dbReference type="EC" id="2.7.13.3"/>
    </reaction>
</comment>
<evidence type="ECO:0000256" key="13">
    <source>
        <dbReference type="ARBA" id="ARBA00023136"/>
    </source>
</evidence>
<sequence>MTKDLLINFLFILLSLCLVQMVYLVKYVYRLEEIKGWVIGIFPIVSLILCMLLPVALEKSFIWDLRWIPFILGSLIGGFRLGFSQLLLVLIIRYLQGNDVGFYVTAITHIYIGLLAIFLSKYYLNMNIKQKLTLSFALTLFALSSSAIVSIHIFHVKIDSIFWTKYVVIHIIGMFISTLLWEVIQTNFQVLQKLVKAEKLQIVSHLAASISHEVRNPLTVSRGFIQMLSEGEATQARKEYATIALQELDRATEVINDYLTFAKPAFDIEENININEEVQHAVNVIIPLANMNGIQVKLSLVEHHHYLAKGDKKKFQQCLINIMKNGIESMENHGEINIHLDYKDTTLHINIQDEGAGMTQEQINRLGEPYFTTKEKGTGLGMMVSYSIIKGMNGHIHVTSEHGKGTCFSIILPVQAYKKKLISNTLSLT</sequence>
<gene>
    <name evidence="16" type="ORF">HNP81_003790</name>
</gene>
<evidence type="ECO:0000256" key="10">
    <source>
        <dbReference type="ARBA" id="ARBA00022840"/>
    </source>
</evidence>
<keyword evidence="12" id="KW-0902">Two-component regulatory system</keyword>
<reference evidence="16 17" key="1">
    <citation type="submission" date="2020-08" db="EMBL/GenBank/DDBJ databases">
        <title>Genomic Encyclopedia of Type Strains, Phase IV (KMG-IV): sequencing the most valuable type-strain genomes for metagenomic binning, comparative biology and taxonomic classification.</title>
        <authorList>
            <person name="Goeker M."/>
        </authorList>
    </citation>
    <scope>NUCLEOTIDE SEQUENCE [LARGE SCALE GENOMIC DNA]</scope>
    <source>
        <strain evidence="16 17">DSM 105481</strain>
    </source>
</reference>
<evidence type="ECO:0000256" key="12">
    <source>
        <dbReference type="ARBA" id="ARBA00023012"/>
    </source>
</evidence>
<evidence type="ECO:0000256" key="9">
    <source>
        <dbReference type="ARBA" id="ARBA00022777"/>
    </source>
</evidence>
<keyword evidence="5" id="KW-0597">Phosphoprotein</keyword>
<dbReference type="InterPro" id="IPR003594">
    <property type="entry name" value="HATPase_dom"/>
</dbReference>
<evidence type="ECO:0000256" key="4">
    <source>
        <dbReference type="ARBA" id="ARBA00022475"/>
    </source>
</evidence>
<dbReference type="SMART" id="SM00387">
    <property type="entry name" value="HATPase_c"/>
    <property type="match status" value="1"/>
</dbReference>
<accession>A0ABR6CV36</accession>
<feature type="transmembrane region" description="Helical" evidence="14">
    <location>
        <begin position="69"/>
        <end position="94"/>
    </location>
</feature>
<comment type="subcellular location">
    <subcellularLocation>
        <location evidence="2">Cell membrane</location>
        <topology evidence="2">Multi-pass membrane protein</topology>
    </subcellularLocation>
</comment>
<dbReference type="SUPFAM" id="SSF55874">
    <property type="entry name" value="ATPase domain of HSP90 chaperone/DNA topoisomerase II/histidine kinase"/>
    <property type="match status" value="1"/>
</dbReference>
<dbReference type="InterPro" id="IPR036097">
    <property type="entry name" value="HisK_dim/P_sf"/>
</dbReference>
<dbReference type="Pfam" id="PF07694">
    <property type="entry name" value="5TM-5TMR_LYT"/>
    <property type="match status" value="1"/>
</dbReference>
<evidence type="ECO:0000256" key="5">
    <source>
        <dbReference type="ARBA" id="ARBA00022553"/>
    </source>
</evidence>